<reference evidence="1 2" key="1">
    <citation type="submission" date="2017-02" db="EMBL/GenBank/DDBJ databases">
        <title>Draft genome of Saccharomonospora sp. 154.</title>
        <authorList>
            <person name="Alonso-Carmona G.S."/>
            <person name="De La Haba R."/>
            <person name="Vera-Gargallo B."/>
            <person name="Sandoval-Trujillo A.H."/>
            <person name="Ramirez-Duran N."/>
            <person name="Ventosa A."/>
        </authorList>
    </citation>
    <scope>NUCLEOTIDE SEQUENCE [LARGE SCALE GENOMIC DNA]</scope>
    <source>
        <strain evidence="1 2">LRS4.154</strain>
    </source>
</reference>
<accession>A0A1V8ZYG0</accession>
<protein>
    <submittedName>
        <fullName evidence="1">Uncharacterized protein</fullName>
    </submittedName>
</protein>
<keyword evidence="2" id="KW-1185">Reference proteome</keyword>
<evidence type="ECO:0000313" key="2">
    <source>
        <dbReference type="Proteomes" id="UP000192591"/>
    </source>
</evidence>
<dbReference type="AlphaFoldDB" id="A0A1V8ZYG0"/>
<dbReference type="EMBL" id="MWIH01000008">
    <property type="protein sequence ID" value="OQO89912.1"/>
    <property type="molecule type" value="Genomic_DNA"/>
</dbReference>
<comment type="caution">
    <text evidence="1">The sequence shown here is derived from an EMBL/GenBank/DDBJ whole genome shotgun (WGS) entry which is preliminary data.</text>
</comment>
<sequence length="63" mass="6830">MSTPPSGETWQLVVHPAATDGLVSWLRSRDLDVTRIPSGDDLPTYTLTPTAAAIRDAKETHRG</sequence>
<proteinExistence type="predicted"/>
<organism evidence="1 2">
    <name type="scientific">Saccharomonospora piscinae</name>
    <dbReference type="NCBI Taxonomy" id="687388"/>
    <lineage>
        <taxon>Bacteria</taxon>
        <taxon>Bacillati</taxon>
        <taxon>Actinomycetota</taxon>
        <taxon>Actinomycetes</taxon>
        <taxon>Pseudonocardiales</taxon>
        <taxon>Pseudonocardiaceae</taxon>
        <taxon>Saccharomonospora</taxon>
    </lineage>
</organism>
<name>A0A1V8ZYG0_SACPI</name>
<dbReference type="RefSeq" id="WP_081194161.1">
    <property type="nucleotide sequence ID" value="NZ_MWIH01000008.1"/>
</dbReference>
<gene>
    <name evidence="1" type="ORF">B1813_18910</name>
</gene>
<dbReference type="STRING" id="1962155.B1813_18910"/>
<dbReference type="Proteomes" id="UP000192591">
    <property type="component" value="Unassembled WGS sequence"/>
</dbReference>
<evidence type="ECO:0000313" key="1">
    <source>
        <dbReference type="EMBL" id="OQO89912.1"/>
    </source>
</evidence>